<dbReference type="Gene3D" id="1.10.10.10">
    <property type="entry name" value="Winged helix-like DNA-binding domain superfamily/Winged helix DNA-binding domain"/>
    <property type="match status" value="1"/>
</dbReference>
<accession>A0A251YJ65</accession>
<dbReference type="SMART" id="SM00347">
    <property type="entry name" value="HTH_MARR"/>
    <property type="match status" value="1"/>
</dbReference>
<dbReference type="GO" id="GO:0006950">
    <property type="term" value="P:response to stress"/>
    <property type="evidence" value="ECO:0007669"/>
    <property type="project" value="TreeGrafter"/>
</dbReference>
<dbReference type="InterPro" id="IPR000835">
    <property type="entry name" value="HTH_MarR-typ"/>
</dbReference>
<feature type="domain" description="HTH marR-type" evidence="1">
    <location>
        <begin position="6"/>
        <end position="140"/>
    </location>
</feature>
<evidence type="ECO:0000259" key="1">
    <source>
        <dbReference type="PROSITE" id="PS50995"/>
    </source>
</evidence>
<organism evidence="2 3">
    <name type="scientific">Clavibacter michiganensis</name>
    <dbReference type="NCBI Taxonomy" id="28447"/>
    <lineage>
        <taxon>Bacteria</taxon>
        <taxon>Bacillati</taxon>
        <taxon>Actinomycetota</taxon>
        <taxon>Actinomycetes</taxon>
        <taxon>Micrococcales</taxon>
        <taxon>Microbacteriaceae</taxon>
        <taxon>Clavibacter</taxon>
    </lineage>
</organism>
<dbReference type="RefSeq" id="WP_086515026.1">
    <property type="nucleotide sequence ID" value="NZ_MDJZ01000016.1"/>
</dbReference>
<dbReference type="Pfam" id="PF12802">
    <property type="entry name" value="MarR_2"/>
    <property type="match status" value="1"/>
</dbReference>
<comment type="caution">
    <text evidence="2">The sequence shown here is derived from an EMBL/GenBank/DDBJ whole genome shotgun (WGS) entry which is preliminary data.</text>
</comment>
<gene>
    <name evidence="2" type="ORF">BFL37_10265</name>
</gene>
<evidence type="ECO:0000313" key="2">
    <source>
        <dbReference type="EMBL" id="OUE24285.1"/>
    </source>
</evidence>
<dbReference type="AlphaFoldDB" id="A0A251YJ65"/>
<dbReference type="InterPro" id="IPR036388">
    <property type="entry name" value="WH-like_DNA-bd_sf"/>
</dbReference>
<keyword evidence="3" id="KW-1185">Reference proteome</keyword>
<dbReference type="InterPro" id="IPR039422">
    <property type="entry name" value="MarR/SlyA-like"/>
</dbReference>
<dbReference type="PANTHER" id="PTHR33164">
    <property type="entry name" value="TRANSCRIPTIONAL REGULATOR, MARR FAMILY"/>
    <property type="match status" value="1"/>
</dbReference>
<proteinExistence type="predicted"/>
<dbReference type="Proteomes" id="UP000195101">
    <property type="component" value="Unassembled WGS sequence"/>
</dbReference>
<protein>
    <submittedName>
        <fullName evidence="2">MarR family protein</fullName>
    </submittedName>
</protein>
<reference evidence="2 3" key="1">
    <citation type="submission" date="2016-08" db="EMBL/GenBank/DDBJ databases">
        <title>Genome sequence of Clavibacter michiganensis spp strain CFBP8019.</title>
        <authorList>
            <person name="Thapa S.P."/>
            <person name="Coaker G."/>
            <person name="Jacques M.-A."/>
        </authorList>
    </citation>
    <scope>NUCLEOTIDE SEQUENCE [LARGE SCALE GENOMIC DNA]</scope>
    <source>
        <strain evidence="2">CFBP8019</strain>
    </source>
</reference>
<dbReference type="GO" id="GO:0003700">
    <property type="term" value="F:DNA-binding transcription factor activity"/>
    <property type="evidence" value="ECO:0007669"/>
    <property type="project" value="InterPro"/>
</dbReference>
<sequence>MTTHPGAALARLVAETFDAMVDEVTAELTAAGHPGLTVAAELAMQAVDEGAVTAAGLARALGVSRQAAAKTIGALEGLGYVERTADAADARRKELRLTDRGREAVAVGAGAFDRIRARWVRAEGAERVGAFEDGLRRLRDGSRRAAPAGSAPSTG</sequence>
<dbReference type="InterPro" id="IPR036390">
    <property type="entry name" value="WH_DNA-bd_sf"/>
</dbReference>
<evidence type="ECO:0000313" key="3">
    <source>
        <dbReference type="Proteomes" id="UP000195101"/>
    </source>
</evidence>
<name>A0A251YJ65_9MICO</name>
<dbReference type="PANTHER" id="PTHR33164:SF43">
    <property type="entry name" value="HTH-TYPE TRANSCRIPTIONAL REPRESSOR YETL"/>
    <property type="match status" value="1"/>
</dbReference>
<dbReference type="PROSITE" id="PS50995">
    <property type="entry name" value="HTH_MARR_2"/>
    <property type="match status" value="1"/>
</dbReference>
<dbReference type="PRINTS" id="PR00598">
    <property type="entry name" value="HTHMARR"/>
</dbReference>
<dbReference type="EMBL" id="MDJZ01000016">
    <property type="protein sequence ID" value="OUE24285.1"/>
    <property type="molecule type" value="Genomic_DNA"/>
</dbReference>
<dbReference type="SUPFAM" id="SSF46785">
    <property type="entry name" value="Winged helix' DNA-binding domain"/>
    <property type="match status" value="1"/>
</dbReference>
<dbReference type="OrthoDB" id="5022690at2"/>